<proteinExistence type="predicted"/>
<dbReference type="AlphaFoldDB" id="A0A075FHH8"/>
<dbReference type="Gene3D" id="3.40.50.720">
    <property type="entry name" value="NAD(P)-binding Rossmann-like Domain"/>
    <property type="match status" value="1"/>
</dbReference>
<protein>
    <recommendedName>
        <fullName evidence="1">CoA-binding domain-containing protein</fullName>
    </recommendedName>
</protein>
<dbReference type="InterPro" id="IPR003781">
    <property type="entry name" value="CoA-bd"/>
</dbReference>
<name>A0A075FHH8_9ARCH</name>
<evidence type="ECO:0000259" key="1">
    <source>
        <dbReference type="Pfam" id="PF13380"/>
    </source>
</evidence>
<evidence type="ECO:0000313" key="2">
    <source>
        <dbReference type="EMBL" id="AIE90754.1"/>
    </source>
</evidence>
<feature type="domain" description="CoA-binding" evidence="1">
    <location>
        <begin position="2"/>
        <end position="34"/>
    </location>
</feature>
<accession>A0A075FHH8</accession>
<reference evidence="2" key="1">
    <citation type="journal article" date="2014" name="Genome Biol. Evol.">
        <title>Pangenome evidence for extensive interdomain horizontal transfer affecting lineage core and shell genes in uncultured planktonic thaumarchaeota and euryarchaeota.</title>
        <authorList>
            <person name="Deschamps P."/>
            <person name="Zivanovic Y."/>
            <person name="Moreira D."/>
            <person name="Rodriguez-Valera F."/>
            <person name="Lopez-Garcia P."/>
        </authorList>
    </citation>
    <scope>NUCLEOTIDE SEQUENCE</scope>
</reference>
<dbReference type="SUPFAM" id="SSF51735">
    <property type="entry name" value="NAD(P)-binding Rossmann-fold domains"/>
    <property type="match status" value="1"/>
</dbReference>
<sequence>MIWLQEGIHDFESEELARKAGILVVFNRCMLAEHRRLGL</sequence>
<dbReference type="EMBL" id="KF900318">
    <property type="protein sequence ID" value="AIE90754.1"/>
    <property type="molecule type" value="Genomic_DNA"/>
</dbReference>
<dbReference type="Pfam" id="PF13380">
    <property type="entry name" value="CoA_binding_2"/>
    <property type="match status" value="1"/>
</dbReference>
<dbReference type="InterPro" id="IPR036291">
    <property type="entry name" value="NAD(P)-bd_dom_sf"/>
</dbReference>
<organism evidence="2">
    <name type="scientific">uncultured marine thaumarchaeote AD1000_06_F06</name>
    <dbReference type="NCBI Taxonomy" id="1455885"/>
    <lineage>
        <taxon>Archaea</taxon>
        <taxon>Nitrososphaerota</taxon>
        <taxon>environmental samples</taxon>
    </lineage>
</organism>